<accession>A0A1R4H300</accession>
<dbReference type="PROSITE" id="PS51257">
    <property type="entry name" value="PROKAR_LIPOPROTEIN"/>
    <property type="match status" value="1"/>
</dbReference>
<gene>
    <name evidence="1" type="ORF">CRENPOLYSF1_140001</name>
</gene>
<organism evidence="1 2">
    <name type="scientific">Crenothrix polyspora</name>
    <dbReference type="NCBI Taxonomy" id="360316"/>
    <lineage>
        <taxon>Bacteria</taxon>
        <taxon>Pseudomonadati</taxon>
        <taxon>Pseudomonadota</taxon>
        <taxon>Gammaproteobacteria</taxon>
        <taxon>Methylococcales</taxon>
        <taxon>Crenotrichaceae</taxon>
        <taxon>Crenothrix</taxon>
    </lineage>
</organism>
<evidence type="ECO:0000313" key="2">
    <source>
        <dbReference type="Proteomes" id="UP000195667"/>
    </source>
</evidence>
<dbReference type="Proteomes" id="UP000195667">
    <property type="component" value="Unassembled WGS sequence"/>
</dbReference>
<protein>
    <recommendedName>
        <fullName evidence="3">ISKra4 family transposase</fullName>
    </recommendedName>
</protein>
<dbReference type="AlphaFoldDB" id="A0A1R4H300"/>
<proteinExistence type="predicted"/>
<name>A0A1R4H300_9GAMM</name>
<keyword evidence="2" id="KW-1185">Reference proteome</keyword>
<sequence>MPVSTIRKITEYHGQQMQQQREIATLPSTTLGCLQQIAEIDGCMLPIVTISLDGDDKRKGKKLHWQEARLALVHEEGSVTPKFDATFGGSVNDAGQSLLNCAVAAGFGTQTRVHGVGDGAFWIADQTHAKFGSQASYLVDFFHACDYLAAASKTCALVAPQIWMETQKKLLKNNEYAVVIENLIVHLEAEDIENDKAPVRACHRYLSNRTGQLDYKGAIEKGLPIGSGEIESAHRYVIQQRLKLPGAWWKAANIEPMLALRVVRANGDWEDYWRNLPIAAAA</sequence>
<reference evidence="2" key="1">
    <citation type="submission" date="2017-02" db="EMBL/GenBank/DDBJ databases">
        <authorList>
            <person name="Daims H."/>
        </authorList>
    </citation>
    <scope>NUCLEOTIDE SEQUENCE [LARGE SCALE GENOMIC DNA]</scope>
</reference>
<dbReference type="EMBL" id="FUKI01000046">
    <property type="protein sequence ID" value="SJM90229.1"/>
    <property type="molecule type" value="Genomic_DNA"/>
</dbReference>
<evidence type="ECO:0008006" key="3">
    <source>
        <dbReference type="Google" id="ProtNLM"/>
    </source>
</evidence>
<evidence type="ECO:0000313" key="1">
    <source>
        <dbReference type="EMBL" id="SJM90229.1"/>
    </source>
</evidence>